<gene>
    <name evidence="2" type="ordered locus">SGR_166</name>
</gene>
<organism evidence="2 3">
    <name type="scientific">Streptomyces griseus subsp. griseus (strain JCM 4626 / CBS 651.72 / NBRC 13350 / KCC S-0626 / ISP 5235)</name>
    <dbReference type="NCBI Taxonomy" id="455632"/>
    <lineage>
        <taxon>Bacteria</taxon>
        <taxon>Bacillati</taxon>
        <taxon>Actinomycetota</taxon>
        <taxon>Actinomycetes</taxon>
        <taxon>Kitasatosporales</taxon>
        <taxon>Streptomycetaceae</taxon>
        <taxon>Streptomyces</taxon>
    </lineage>
</organism>
<dbReference type="Proteomes" id="UP000001685">
    <property type="component" value="Chromosome"/>
</dbReference>
<dbReference type="KEGG" id="sgr:SGR_166"/>
<feature type="region of interest" description="Disordered" evidence="1">
    <location>
        <begin position="107"/>
        <end position="140"/>
    </location>
</feature>
<feature type="compositionally biased region" description="Low complexity" evidence="1">
    <location>
        <begin position="111"/>
        <end position="123"/>
    </location>
</feature>
<protein>
    <submittedName>
        <fullName evidence="2">Uncharacterized protein</fullName>
    </submittedName>
</protein>
<dbReference type="EMBL" id="AP009493">
    <property type="protein sequence ID" value="BAG16995.1"/>
    <property type="molecule type" value="Genomic_DNA"/>
</dbReference>
<proteinExistence type="predicted"/>
<dbReference type="AlphaFoldDB" id="B1VNH2"/>
<evidence type="ECO:0000313" key="3">
    <source>
        <dbReference type="Proteomes" id="UP000001685"/>
    </source>
</evidence>
<name>B1VNH2_STRGG</name>
<evidence type="ECO:0000256" key="1">
    <source>
        <dbReference type="SAM" id="MobiDB-lite"/>
    </source>
</evidence>
<reference evidence="3" key="1">
    <citation type="journal article" date="2008" name="J. Bacteriol.">
        <title>Genome sequence of the streptomycin-producing microorganism Streptomyces griseus IFO 13350.</title>
        <authorList>
            <person name="Ohnishi Y."/>
            <person name="Ishikawa J."/>
            <person name="Hara H."/>
            <person name="Suzuki H."/>
            <person name="Ikenoya M."/>
            <person name="Ikeda H."/>
            <person name="Yamashita A."/>
            <person name="Hattori M."/>
            <person name="Horinouchi S."/>
        </authorList>
    </citation>
    <scope>NUCLEOTIDE SEQUENCE [LARGE SCALE GENOMIC DNA]</scope>
    <source>
        <strain evidence="3">JCM 4626 / NBRC 13350</strain>
    </source>
</reference>
<evidence type="ECO:0000313" key="2">
    <source>
        <dbReference type="EMBL" id="BAG16995.1"/>
    </source>
</evidence>
<dbReference type="HOGENOM" id="CLU_1834052_0_0_11"/>
<sequence>MLQSSLPRMPESCLRSAGLRAWKVPSRNSGTASSAWARSCRPGSVMVTAYARRSAASRSRRTWPACSRLSQMPTITLRSMRSSSLRTRCELGPTSASIFSTRCWPTPSPSAPALASAARATAAEARHRAMSKRSAASRGK</sequence>
<accession>B1VNH2</accession>